<sequence>MKELEMVDVNDEDHMLDIEEVFHYYSQLSCPVYLEIVDKFFMDIDAPYYHLGAREPDRSPQGHSAHQLLGCRTETKQYATHLTYVVKLGSWTEDSLPVRGCFPSLLSRRAGGSCQIRISLFEESWNDTSFLVCITRSPKIAERISLGRDLRRDMLISNRLAPL</sequence>
<protein>
    <submittedName>
        <fullName evidence="1">Uncharacterized protein</fullName>
    </submittedName>
</protein>
<gene>
    <name evidence="1" type="ORF">F511_25912</name>
</gene>
<organism evidence="1 2">
    <name type="scientific">Dorcoceras hygrometricum</name>
    <dbReference type="NCBI Taxonomy" id="472368"/>
    <lineage>
        <taxon>Eukaryota</taxon>
        <taxon>Viridiplantae</taxon>
        <taxon>Streptophyta</taxon>
        <taxon>Embryophyta</taxon>
        <taxon>Tracheophyta</taxon>
        <taxon>Spermatophyta</taxon>
        <taxon>Magnoliopsida</taxon>
        <taxon>eudicotyledons</taxon>
        <taxon>Gunneridae</taxon>
        <taxon>Pentapetalae</taxon>
        <taxon>asterids</taxon>
        <taxon>lamiids</taxon>
        <taxon>Lamiales</taxon>
        <taxon>Gesneriaceae</taxon>
        <taxon>Didymocarpoideae</taxon>
        <taxon>Trichosporeae</taxon>
        <taxon>Loxocarpinae</taxon>
        <taxon>Dorcoceras</taxon>
    </lineage>
</organism>
<dbReference type="PANTHER" id="PTHR35461">
    <property type="entry name" value="BNAANNG14610D PROTEIN"/>
    <property type="match status" value="1"/>
</dbReference>
<evidence type="ECO:0000313" key="2">
    <source>
        <dbReference type="Proteomes" id="UP000250235"/>
    </source>
</evidence>
<reference evidence="1 2" key="1">
    <citation type="journal article" date="2015" name="Proc. Natl. Acad. Sci. U.S.A.">
        <title>The resurrection genome of Boea hygrometrica: A blueprint for survival of dehydration.</title>
        <authorList>
            <person name="Xiao L."/>
            <person name="Yang G."/>
            <person name="Zhang L."/>
            <person name="Yang X."/>
            <person name="Zhao S."/>
            <person name="Ji Z."/>
            <person name="Zhou Q."/>
            <person name="Hu M."/>
            <person name="Wang Y."/>
            <person name="Chen M."/>
            <person name="Xu Y."/>
            <person name="Jin H."/>
            <person name="Xiao X."/>
            <person name="Hu G."/>
            <person name="Bao F."/>
            <person name="Hu Y."/>
            <person name="Wan P."/>
            <person name="Li L."/>
            <person name="Deng X."/>
            <person name="Kuang T."/>
            <person name="Xiang C."/>
            <person name="Zhu J.K."/>
            <person name="Oliver M.J."/>
            <person name="He Y."/>
        </authorList>
    </citation>
    <scope>NUCLEOTIDE SEQUENCE [LARGE SCALE GENOMIC DNA]</scope>
    <source>
        <strain evidence="2">cv. XS01</strain>
    </source>
</reference>
<proteinExistence type="predicted"/>
<dbReference type="AlphaFoldDB" id="A0A2Z7AAU2"/>
<dbReference type="OrthoDB" id="1928787at2759"/>
<dbReference type="Proteomes" id="UP000250235">
    <property type="component" value="Unassembled WGS sequence"/>
</dbReference>
<dbReference type="EMBL" id="KV019585">
    <property type="protein sequence ID" value="KZV16080.1"/>
    <property type="molecule type" value="Genomic_DNA"/>
</dbReference>
<keyword evidence="2" id="KW-1185">Reference proteome</keyword>
<name>A0A2Z7AAU2_9LAMI</name>
<evidence type="ECO:0000313" key="1">
    <source>
        <dbReference type="EMBL" id="KZV16080.1"/>
    </source>
</evidence>
<dbReference type="PANTHER" id="PTHR35461:SF1">
    <property type="entry name" value="LOW PROTEIN: ATP-DEPENDENT RNA HELICASE-LIKE PROTEIN"/>
    <property type="match status" value="1"/>
</dbReference>
<accession>A0A2Z7AAU2</accession>